<dbReference type="SMART" id="SM00399">
    <property type="entry name" value="ZnF_C4"/>
    <property type="match status" value="1"/>
</dbReference>
<evidence type="ECO:0000256" key="6">
    <source>
        <dbReference type="ARBA" id="ARBA00023125"/>
    </source>
</evidence>
<feature type="domain" description="NR LBD" evidence="13">
    <location>
        <begin position="310"/>
        <end position="571"/>
    </location>
</feature>
<dbReference type="GO" id="GO:0008270">
    <property type="term" value="F:zinc ion binding"/>
    <property type="evidence" value="ECO:0007669"/>
    <property type="project" value="UniProtKB-KW"/>
</dbReference>
<dbReference type="HOGENOM" id="CLU_007368_20_3_1"/>
<evidence type="ECO:0000313" key="14">
    <source>
        <dbReference type="EnsemblMetazoa" id="tetur01g02690.1"/>
    </source>
</evidence>
<dbReference type="GO" id="GO:0003700">
    <property type="term" value="F:DNA-binding transcription factor activity"/>
    <property type="evidence" value="ECO:0007669"/>
    <property type="project" value="InterPro"/>
</dbReference>
<comment type="subcellular location">
    <subcellularLocation>
        <location evidence="1 10">Nucleus</location>
    </subcellularLocation>
</comment>
<dbReference type="SUPFAM" id="SSF48508">
    <property type="entry name" value="Nuclear receptor ligand-binding domain"/>
    <property type="match status" value="1"/>
</dbReference>
<dbReference type="Pfam" id="PF00105">
    <property type="entry name" value="zf-C4"/>
    <property type="match status" value="1"/>
</dbReference>
<dbReference type="EnsemblMetazoa" id="tetur01g02690.1">
    <property type="protein sequence ID" value="tetur01g02690.1"/>
    <property type="gene ID" value="tetur01g02690"/>
</dbReference>
<dbReference type="InterPro" id="IPR001628">
    <property type="entry name" value="Znf_hrmn_rcpt"/>
</dbReference>
<keyword evidence="15" id="KW-1185">Reference proteome</keyword>
<dbReference type="PRINTS" id="PR00047">
    <property type="entry name" value="STROIDFINGER"/>
</dbReference>
<proteinExistence type="inferred from homology"/>
<dbReference type="InterPro" id="IPR013088">
    <property type="entry name" value="Znf_NHR/GATA"/>
</dbReference>
<evidence type="ECO:0000256" key="11">
    <source>
        <dbReference type="SAM" id="MobiDB-lite"/>
    </source>
</evidence>
<name>T1JQC1_TETUR</name>
<keyword evidence="7 10" id="KW-0804">Transcription</keyword>
<feature type="compositionally biased region" description="Low complexity" evidence="11">
    <location>
        <begin position="199"/>
        <end position="243"/>
    </location>
</feature>
<dbReference type="SMART" id="SM00430">
    <property type="entry name" value="HOLI"/>
    <property type="match status" value="1"/>
</dbReference>
<dbReference type="eggNOG" id="KOG3575">
    <property type="taxonomic scope" value="Eukaryota"/>
</dbReference>
<dbReference type="STRING" id="32264.T1JQC1"/>
<protein>
    <recommendedName>
        <fullName evidence="16">Nuclear receptor domain-containing protein</fullName>
    </recommendedName>
</protein>
<keyword evidence="8 10" id="KW-0675">Receptor</keyword>
<evidence type="ECO:0000256" key="4">
    <source>
        <dbReference type="ARBA" id="ARBA00022833"/>
    </source>
</evidence>
<dbReference type="PROSITE" id="PS51030">
    <property type="entry name" value="NUCLEAR_REC_DBD_2"/>
    <property type="match status" value="1"/>
</dbReference>
<evidence type="ECO:0000256" key="2">
    <source>
        <dbReference type="ARBA" id="ARBA00022723"/>
    </source>
</evidence>
<reference evidence="14" key="2">
    <citation type="submission" date="2015-06" db="UniProtKB">
        <authorList>
            <consortium name="EnsemblMetazoa"/>
        </authorList>
    </citation>
    <scope>IDENTIFICATION</scope>
</reference>
<dbReference type="Pfam" id="PF00104">
    <property type="entry name" value="Hormone_recep"/>
    <property type="match status" value="1"/>
</dbReference>
<dbReference type="GO" id="GO:0005634">
    <property type="term" value="C:nucleus"/>
    <property type="evidence" value="ECO:0007669"/>
    <property type="project" value="UniProtKB-SubCell"/>
</dbReference>
<dbReference type="PROSITE" id="PS00031">
    <property type="entry name" value="NUCLEAR_REC_DBD_1"/>
    <property type="match status" value="1"/>
</dbReference>
<dbReference type="GO" id="GO:0043565">
    <property type="term" value="F:sequence-specific DNA binding"/>
    <property type="evidence" value="ECO:0007669"/>
    <property type="project" value="InterPro"/>
</dbReference>
<reference evidence="15" key="1">
    <citation type="submission" date="2011-08" db="EMBL/GenBank/DDBJ databases">
        <authorList>
            <person name="Rombauts S."/>
        </authorList>
    </citation>
    <scope>NUCLEOTIDE SEQUENCE</scope>
    <source>
        <strain evidence="15">London</strain>
    </source>
</reference>
<dbReference type="InterPro" id="IPR035500">
    <property type="entry name" value="NHR-like_dom_sf"/>
</dbReference>
<dbReference type="GO" id="GO:0006357">
    <property type="term" value="P:regulation of transcription by RNA polymerase II"/>
    <property type="evidence" value="ECO:0007669"/>
    <property type="project" value="UniProtKB-ARBA"/>
</dbReference>
<dbReference type="Proteomes" id="UP000015104">
    <property type="component" value="Unassembled WGS sequence"/>
</dbReference>
<evidence type="ECO:0000313" key="15">
    <source>
        <dbReference type="Proteomes" id="UP000015104"/>
    </source>
</evidence>
<dbReference type="InterPro" id="IPR000536">
    <property type="entry name" value="Nucl_hrmn_rcpt_lig-bd"/>
</dbReference>
<feature type="compositionally biased region" description="Low complexity" evidence="11">
    <location>
        <begin position="140"/>
        <end position="151"/>
    </location>
</feature>
<dbReference type="Gene3D" id="3.30.50.10">
    <property type="entry name" value="Erythroid Transcription Factor GATA-1, subunit A"/>
    <property type="match status" value="1"/>
</dbReference>
<dbReference type="CDD" id="cd07163">
    <property type="entry name" value="NR_DBD_TLX"/>
    <property type="match status" value="1"/>
</dbReference>
<evidence type="ECO:0000256" key="9">
    <source>
        <dbReference type="ARBA" id="ARBA00023242"/>
    </source>
</evidence>
<keyword evidence="2 10" id="KW-0479">Metal-binding</keyword>
<keyword evidence="6 10" id="KW-0238">DNA-binding</keyword>
<evidence type="ECO:0000256" key="7">
    <source>
        <dbReference type="ARBA" id="ARBA00023163"/>
    </source>
</evidence>
<accession>T1JQC1</accession>
<organism evidence="14 15">
    <name type="scientific">Tetranychus urticae</name>
    <name type="common">Two-spotted spider mite</name>
    <dbReference type="NCBI Taxonomy" id="32264"/>
    <lineage>
        <taxon>Eukaryota</taxon>
        <taxon>Metazoa</taxon>
        <taxon>Ecdysozoa</taxon>
        <taxon>Arthropoda</taxon>
        <taxon>Chelicerata</taxon>
        <taxon>Arachnida</taxon>
        <taxon>Acari</taxon>
        <taxon>Acariformes</taxon>
        <taxon>Trombidiformes</taxon>
        <taxon>Prostigmata</taxon>
        <taxon>Eleutherengona</taxon>
        <taxon>Raphignathae</taxon>
        <taxon>Tetranychoidea</taxon>
        <taxon>Tetranychidae</taxon>
        <taxon>Tetranychus</taxon>
    </lineage>
</organism>
<dbReference type="SUPFAM" id="SSF57716">
    <property type="entry name" value="Glucocorticoid receptor-like (DNA-binding domain)"/>
    <property type="match status" value="1"/>
</dbReference>
<keyword evidence="5 10" id="KW-0805">Transcription regulation</keyword>
<feature type="compositionally biased region" description="Pro residues" evidence="11">
    <location>
        <begin position="168"/>
        <end position="183"/>
    </location>
</feature>
<evidence type="ECO:0000256" key="10">
    <source>
        <dbReference type="RuleBase" id="RU004334"/>
    </source>
</evidence>
<dbReference type="FunFam" id="3.30.50.10:FF:000019">
    <property type="entry name" value="Nuclear receptor subfamily 2 group E member"/>
    <property type="match status" value="1"/>
</dbReference>
<dbReference type="InterPro" id="IPR050274">
    <property type="entry name" value="Nuclear_hormone_rcpt_NR2"/>
</dbReference>
<feature type="domain" description="Nuclear receptor" evidence="12">
    <location>
        <begin position="9"/>
        <end position="88"/>
    </location>
</feature>
<evidence type="ECO:0000256" key="3">
    <source>
        <dbReference type="ARBA" id="ARBA00022771"/>
    </source>
</evidence>
<dbReference type="PRINTS" id="PR00398">
    <property type="entry name" value="STRDHORMONER"/>
</dbReference>
<dbReference type="PANTHER" id="PTHR24083">
    <property type="entry name" value="NUCLEAR HORMONE RECEPTOR"/>
    <property type="match status" value="1"/>
</dbReference>
<keyword evidence="4 10" id="KW-0862">Zinc</keyword>
<feature type="region of interest" description="Disordered" evidence="11">
    <location>
        <begin position="156"/>
        <end position="247"/>
    </location>
</feature>
<evidence type="ECO:0008006" key="16">
    <source>
        <dbReference type="Google" id="ProtNLM"/>
    </source>
</evidence>
<dbReference type="InterPro" id="IPR001723">
    <property type="entry name" value="Nuclear_hrmn_rcpt"/>
</dbReference>
<evidence type="ECO:0000256" key="5">
    <source>
        <dbReference type="ARBA" id="ARBA00023015"/>
    </source>
</evidence>
<dbReference type="Gene3D" id="1.10.565.10">
    <property type="entry name" value="Retinoid X Receptor"/>
    <property type="match status" value="1"/>
</dbReference>
<dbReference type="PROSITE" id="PS51843">
    <property type="entry name" value="NR_LBD"/>
    <property type="match status" value="1"/>
</dbReference>
<dbReference type="EMBL" id="CAEY01000437">
    <property type="status" value="NOT_ANNOTATED_CDS"/>
    <property type="molecule type" value="Genomic_DNA"/>
</dbReference>
<keyword evidence="9 10" id="KW-0539">Nucleus</keyword>
<evidence type="ECO:0000256" key="8">
    <source>
        <dbReference type="ARBA" id="ARBA00023170"/>
    </source>
</evidence>
<evidence type="ECO:0000259" key="13">
    <source>
        <dbReference type="PROSITE" id="PS51843"/>
    </source>
</evidence>
<dbReference type="GO" id="GO:0032502">
    <property type="term" value="P:developmental process"/>
    <property type="evidence" value="ECO:0007669"/>
    <property type="project" value="UniProtKB-ARBA"/>
</dbReference>
<evidence type="ECO:0000256" key="1">
    <source>
        <dbReference type="ARBA" id="ARBA00004123"/>
    </source>
</evidence>
<dbReference type="PRINTS" id="PR01282">
    <property type="entry name" value="COUPTNFACTOR"/>
</dbReference>
<sequence>MLIGDRLLDIPCRVCGDRSSGKHYGIYSCDGCSGFFKRSIHRNRVYTCKAQGEAHSKCPIDKTHRNQCRACRLKKCFEAQMNKDAVQHERGPRKPKLKEGSSSASSIESHQVGNTITKPFPIKLEGRLLSKLHHHHHQQHSLQQSHRQSSPVIQITSLTSGGSHPHSHPPPPPQSLPPPPPPLVSVSTNGSTVEMNDPTLNGGSSSSSSLFGSNGTTSKPSDVSLTSTSSSSHNSVSTPTSTSFIDETANHPGLLQMLLNAEKSQEVIWSNLRYAGPGHPITRPSFPYIGTNNFGRIFDESGLPNPASFMIPSFFSSSCPLLTGTNVIPLTSTGEIANESDLKSREPVPRPIPIAQLSAPLAHLPKPFIGHWDSVQEITARLLFMVIRWIKSLPTFRTLSKNDQITLLEDSWKDLFLLNMAQWSVTFDVVSPTSPGGPSYVNRAIIQSKATDNPEMSIDVQYIQEIMRRFRQLSPDGTECSCLKAVVLFRPESIRLCDVHPVEMQQDQAQCVLSDYVRHKYQRQPTRFGRLLLILPCLRTISSTTVEKLFFRETIGEIPIEKILVDMYHMEKADGLWD</sequence>
<evidence type="ECO:0000259" key="12">
    <source>
        <dbReference type="PROSITE" id="PS51030"/>
    </source>
</evidence>
<dbReference type="AlphaFoldDB" id="T1JQC1"/>
<keyword evidence="3 10" id="KW-0863">Zinc-finger</keyword>
<feature type="region of interest" description="Disordered" evidence="11">
    <location>
        <begin position="84"/>
        <end position="117"/>
    </location>
</feature>
<comment type="similarity">
    <text evidence="10">Belongs to the nuclear hormone receptor family.</text>
</comment>
<dbReference type="FunFam" id="1.10.565.10:FF:000038">
    <property type="entry name" value="Dissatisfaction, isoform A"/>
    <property type="match status" value="1"/>
</dbReference>
<feature type="region of interest" description="Disordered" evidence="11">
    <location>
        <begin position="132"/>
        <end position="151"/>
    </location>
</feature>